<name>A0AAV3NH17_LITER</name>
<protein>
    <submittedName>
        <fullName evidence="2">Uncharacterized protein</fullName>
    </submittedName>
</protein>
<evidence type="ECO:0000313" key="2">
    <source>
        <dbReference type="EMBL" id="GAA0138624.1"/>
    </source>
</evidence>
<gene>
    <name evidence="2" type="ORF">LIER_42543</name>
</gene>
<dbReference type="EMBL" id="BAABME010029889">
    <property type="protein sequence ID" value="GAA0138624.1"/>
    <property type="molecule type" value="Genomic_DNA"/>
</dbReference>
<proteinExistence type="predicted"/>
<feature type="region of interest" description="Disordered" evidence="1">
    <location>
        <begin position="41"/>
        <end position="60"/>
    </location>
</feature>
<organism evidence="2 3">
    <name type="scientific">Lithospermum erythrorhizon</name>
    <name type="common">Purple gromwell</name>
    <name type="synonym">Lithospermum officinale var. erythrorhizon</name>
    <dbReference type="NCBI Taxonomy" id="34254"/>
    <lineage>
        <taxon>Eukaryota</taxon>
        <taxon>Viridiplantae</taxon>
        <taxon>Streptophyta</taxon>
        <taxon>Embryophyta</taxon>
        <taxon>Tracheophyta</taxon>
        <taxon>Spermatophyta</taxon>
        <taxon>Magnoliopsida</taxon>
        <taxon>eudicotyledons</taxon>
        <taxon>Gunneridae</taxon>
        <taxon>Pentapetalae</taxon>
        <taxon>asterids</taxon>
        <taxon>lamiids</taxon>
        <taxon>Boraginales</taxon>
        <taxon>Boraginaceae</taxon>
        <taxon>Boraginoideae</taxon>
        <taxon>Lithospermeae</taxon>
        <taxon>Lithospermum</taxon>
    </lineage>
</organism>
<comment type="caution">
    <text evidence="2">The sequence shown here is derived from an EMBL/GenBank/DDBJ whole genome shotgun (WGS) entry which is preliminary data.</text>
</comment>
<reference evidence="2 3" key="1">
    <citation type="submission" date="2024-01" db="EMBL/GenBank/DDBJ databases">
        <title>The complete chloroplast genome sequence of Lithospermum erythrorhizon: insights into the phylogenetic relationship among Boraginaceae species and the maternal lineages of purple gromwells.</title>
        <authorList>
            <person name="Okada T."/>
            <person name="Watanabe K."/>
        </authorList>
    </citation>
    <scope>NUCLEOTIDE SEQUENCE [LARGE SCALE GENOMIC DNA]</scope>
</reference>
<sequence length="270" mass="30362">MSDSTNSRPEGQGYNCDALSYPSHQIFSSLDSLVGSGSSRPLQATPLASRAPSSSHCPPQAKMVRADLNRCGSELSEKDLVDLRSRMISRPQCFFNLPRLTDRANTPPPRLRTFFVIALDNSPRLPVHPFIVEVLSMVGVTPTAEFFLTSFSQRTHKDDLLYFTVRTDMKGFYEAFSSKVELDTRRDPFSFTSRHKEDAHAFSTFWEDKYPMPIHFYTDRRVIRDAGLIPPTDANPRALEALRVSYNMPDHVPPSPPAAPVVSTNQSPLR</sequence>
<accession>A0AAV3NH17</accession>
<evidence type="ECO:0000256" key="1">
    <source>
        <dbReference type="SAM" id="MobiDB-lite"/>
    </source>
</evidence>
<keyword evidence="3" id="KW-1185">Reference proteome</keyword>
<dbReference type="AlphaFoldDB" id="A0AAV3NH17"/>
<evidence type="ECO:0000313" key="3">
    <source>
        <dbReference type="Proteomes" id="UP001454036"/>
    </source>
</evidence>
<feature type="region of interest" description="Disordered" evidence="1">
    <location>
        <begin position="250"/>
        <end position="270"/>
    </location>
</feature>
<dbReference type="Proteomes" id="UP001454036">
    <property type="component" value="Unassembled WGS sequence"/>
</dbReference>